<protein>
    <submittedName>
        <fullName evidence="1">Uncharacterized protein</fullName>
    </submittedName>
</protein>
<comment type="caution">
    <text evidence="1">The sequence shown here is derived from an EMBL/GenBank/DDBJ whole genome shotgun (WGS) entry which is preliminary data.</text>
</comment>
<dbReference type="EMBL" id="LAZR01048223">
    <property type="protein sequence ID" value="KKK92411.1"/>
    <property type="molecule type" value="Genomic_DNA"/>
</dbReference>
<reference evidence="1" key="1">
    <citation type="journal article" date="2015" name="Nature">
        <title>Complex archaea that bridge the gap between prokaryotes and eukaryotes.</title>
        <authorList>
            <person name="Spang A."/>
            <person name="Saw J.H."/>
            <person name="Jorgensen S.L."/>
            <person name="Zaremba-Niedzwiedzka K."/>
            <person name="Martijn J."/>
            <person name="Lind A.E."/>
            <person name="van Eijk R."/>
            <person name="Schleper C."/>
            <person name="Guy L."/>
            <person name="Ettema T.J."/>
        </authorList>
    </citation>
    <scope>NUCLEOTIDE SEQUENCE</scope>
</reference>
<name>A0A0F9C731_9ZZZZ</name>
<accession>A0A0F9C731</accession>
<gene>
    <name evidence="1" type="ORF">LCGC14_2703210</name>
</gene>
<feature type="non-terminal residue" evidence="1">
    <location>
        <position position="138"/>
    </location>
</feature>
<proteinExistence type="predicted"/>
<organism evidence="1">
    <name type="scientific">marine sediment metagenome</name>
    <dbReference type="NCBI Taxonomy" id="412755"/>
    <lineage>
        <taxon>unclassified sequences</taxon>
        <taxon>metagenomes</taxon>
        <taxon>ecological metagenomes</taxon>
    </lineage>
</organism>
<sequence>MKKKNKKERYGNSKIGINPRYYRNLKNFTKYVMKLSNLPIIKRFFLKFFDPENAMITPIPINKSLGTFENQVLPFKVVEYFINKASNIFLMNYCPCRKDDDCKEHDPLIGCTWMGRDVLKIKIPPEKGHFATKQEALE</sequence>
<dbReference type="AlphaFoldDB" id="A0A0F9C731"/>
<evidence type="ECO:0000313" key="1">
    <source>
        <dbReference type="EMBL" id="KKK92411.1"/>
    </source>
</evidence>